<reference evidence="2" key="1">
    <citation type="submission" date="2021-11" db="EMBL/GenBank/DDBJ databases">
        <title>A Novel Adlercreutzia Species, isolated from a Allomyrina dichotoma larva feces.</title>
        <authorList>
            <person name="Suh M.K."/>
        </authorList>
    </citation>
    <scope>NUCLEOTIDE SEQUENCE</scope>
    <source>
        <strain evidence="2">JBNU-10</strain>
    </source>
</reference>
<evidence type="ECO:0000313" key="2">
    <source>
        <dbReference type="EMBL" id="MCI2241306.1"/>
    </source>
</evidence>
<comment type="caution">
    <text evidence="2">The sequence shown here is derived from an EMBL/GenBank/DDBJ whole genome shotgun (WGS) entry which is preliminary data.</text>
</comment>
<dbReference type="Gene3D" id="1.10.1220.10">
    <property type="entry name" value="Met repressor-like"/>
    <property type="match status" value="1"/>
</dbReference>
<proteinExistence type="predicted"/>
<organism evidence="2 3">
    <name type="scientific">Adlercreutzia faecimuris</name>
    <dbReference type="NCBI Taxonomy" id="2897341"/>
    <lineage>
        <taxon>Bacteria</taxon>
        <taxon>Bacillati</taxon>
        <taxon>Actinomycetota</taxon>
        <taxon>Coriobacteriia</taxon>
        <taxon>Eggerthellales</taxon>
        <taxon>Eggerthellaceae</taxon>
        <taxon>Adlercreutzia</taxon>
    </lineage>
</organism>
<gene>
    <name evidence="2" type="ORF">LPT13_02920</name>
</gene>
<evidence type="ECO:0008006" key="4">
    <source>
        <dbReference type="Google" id="ProtNLM"/>
    </source>
</evidence>
<protein>
    <recommendedName>
        <fullName evidence="4">Type II toxin-antitoxin system RelB/DinJ family antitoxin</fullName>
    </recommendedName>
</protein>
<keyword evidence="3" id="KW-1185">Reference proteome</keyword>
<feature type="region of interest" description="Disordered" evidence="1">
    <location>
        <begin position="77"/>
        <end position="104"/>
    </location>
</feature>
<dbReference type="Proteomes" id="UP001430755">
    <property type="component" value="Unassembled WGS sequence"/>
</dbReference>
<evidence type="ECO:0000313" key="3">
    <source>
        <dbReference type="Proteomes" id="UP001430755"/>
    </source>
</evidence>
<name>A0ABS9WGD8_9ACTN</name>
<dbReference type="InterPro" id="IPR013321">
    <property type="entry name" value="Arc_rbn_hlx_hlx"/>
</dbReference>
<dbReference type="EMBL" id="JAJMLW010000001">
    <property type="protein sequence ID" value="MCI2241306.1"/>
    <property type="molecule type" value="Genomic_DNA"/>
</dbReference>
<evidence type="ECO:0000256" key="1">
    <source>
        <dbReference type="SAM" id="MobiDB-lite"/>
    </source>
</evidence>
<dbReference type="RefSeq" id="WP_242163340.1">
    <property type="nucleotide sequence ID" value="NZ_JAJMLW010000001.1"/>
</dbReference>
<feature type="compositionally biased region" description="Basic and acidic residues" evidence="1">
    <location>
        <begin position="93"/>
        <end position="104"/>
    </location>
</feature>
<sequence length="104" mass="11416">MDAIVTARVPAEIKEQGSAVLREIGATPTQLVNAAYRYLLSERKLPQGPKAAAAGKRTPTADQMRRIDASLSVMRLEPADPNGRRPFGQMLSEARDERYAEHLA</sequence>
<accession>A0ABS9WGD8</accession>